<evidence type="ECO:0000259" key="2">
    <source>
        <dbReference type="Pfam" id="PF13679"/>
    </source>
</evidence>
<dbReference type="EMBL" id="GL832969">
    <property type="protein sequence ID" value="EGD74566.1"/>
    <property type="molecule type" value="Genomic_DNA"/>
</dbReference>
<feature type="compositionally biased region" description="Acidic residues" evidence="1">
    <location>
        <begin position="247"/>
        <end position="258"/>
    </location>
</feature>
<feature type="domain" description="Methyltransferase" evidence="2">
    <location>
        <begin position="119"/>
        <end position="191"/>
    </location>
</feature>
<feature type="compositionally biased region" description="Polar residues" evidence="1">
    <location>
        <begin position="689"/>
        <end position="700"/>
    </location>
</feature>
<dbReference type="AlphaFoldDB" id="F2UD71"/>
<dbReference type="Pfam" id="PF13679">
    <property type="entry name" value="Methyltransf_32"/>
    <property type="match status" value="2"/>
</dbReference>
<sequence>MEACTVAKLQERVQRARAFLEREDVQKLVTLYMVETFTHDHLHSSIPSTWLAALLSASHDQLMQIAYGKSAPEWPEDLRTMLAQGVDIALPRQQATHIHGEPIVPVEINSVVKMGLRPKKVHEVAHLSALVAKVAESVQAKAVLDFGSGKGYLGQVLSITSGLRVVGIESQEALNATAVSRSAKIAQWAMKRHAAIAAGLVCGSCPTAPAAPARTKSSGNGTHTSRRARRRHRRKERQQMKKQAGGTEEEQQEQEEGDCAVGGDGRRKQRSVEEEAWNELEVKGEIDQQGERDQAHMQVRAQQQQEQQQQQQEGEETSNVAAHAVPAHAVAAHDASDPDVDAAPTTTTATTTTTTTATATSTTATTAAVQGGFRVGRVEAVTTVVKDGEGLDAAASDAVDGSVITGLHTCGDLHTSLLQIFADAGARALVSVGCCYHRRTEPDDEHANQKVFPLSRFLKSQSARLADRSMELACHARELWTKQPPTHFHAHTNRAILEVIFHKQLPQHDPTQVKIGRMKLKKGQRPGDGGDVQHFIGFATEVMRRLKRKYDQRTQGQGQTKQLTQDRQQEQEQQEQQEQQQQQPRWDLLQADEDMLRHVYNACSPLHNAVVGVYALRVLVATVVETLLLCDRALYLCERGMACDIVALFDPAVSSRNFAIVATKPQQAATAPSSLSLEDDDDVKRAKTQRSQGEPRTTSS</sequence>
<dbReference type="SUPFAM" id="SSF53335">
    <property type="entry name" value="S-adenosyl-L-methionine-dependent methyltransferases"/>
    <property type="match status" value="1"/>
</dbReference>
<dbReference type="KEGG" id="sre:PTSG_05930"/>
<accession>F2UD71</accession>
<dbReference type="InterPro" id="IPR029063">
    <property type="entry name" value="SAM-dependent_MTases_sf"/>
</dbReference>
<feature type="compositionally biased region" description="Low complexity" evidence="1">
    <location>
        <begin position="553"/>
        <end position="565"/>
    </location>
</feature>
<dbReference type="GeneID" id="16073394"/>
<feature type="compositionally biased region" description="Low complexity" evidence="1">
    <location>
        <begin position="302"/>
        <end position="312"/>
    </location>
</feature>
<dbReference type="InParanoid" id="F2UD71"/>
<feature type="region of interest" description="Disordered" evidence="1">
    <location>
        <begin position="289"/>
        <end position="359"/>
    </location>
</feature>
<name>F2UD71_SALR5</name>
<dbReference type="PANTHER" id="PTHR12496:SF0">
    <property type="entry name" value="METHYLTRANSFERASE DOMAIN-CONTAINING PROTEIN"/>
    <property type="match status" value="1"/>
</dbReference>
<dbReference type="OrthoDB" id="10258156at2759"/>
<feature type="compositionally biased region" description="Low complexity" evidence="1">
    <location>
        <begin position="574"/>
        <end position="583"/>
    </location>
</feature>
<feature type="domain" description="Methyltransferase" evidence="2">
    <location>
        <begin position="282"/>
        <end position="438"/>
    </location>
</feature>
<feature type="region of interest" description="Disordered" evidence="1">
    <location>
        <begin position="209"/>
        <end position="273"/>
    </location>
</feature>
<dbReference type="InterPro" id="IPR052220">
    <property type="entry name" value="METTL25"/>
</dbReference>
<dbReference type="PANTHER" id="PTHR12496">
    <property type="entry name" value="CGI-41 METHYLTRANSFERASE"/>
    <property type="match status" value="1"/>
</dbReference>
<dbReference type="eggNOG" id="KOG2651">
    <property type="taxonomic scope" value="Eukaryota"/>
</dbReference>
<feature type="compositionally biased region" description="Basic residues" evidence="1">
    <location>
        <begin position="224"/>
        <end position="236"/>
    </location>
</feature>
<feature type="compositionally biased region" description="Low complexity" evidence="1">
    <location>
        <begin position="320"/>
        <end position="333"/>
    </location>
</feature>
<evidence type="ECO:0000313" key="3">
    <source>
        <dbReference type="EMBL" id="EGD74566.1"/>
    </source>
</evidence>
<proteinExistence type="predicted"/>
<evidence type="ECO:0000313" key="4">
    <source>
        <dbReference type="Proteomes" id="UP000007799"/>
    </source>
</evidence>
<dbReference type="FunCoup" id="F2UD71">
    <property type="interactions" value="512"/>
</dbReference>
<feature type="compositionally biased region" description="Polar residues" evidence="1">
    <location>
        <begin position="665"/>
        <end position="676"/>
    </location>
</feature>
<dbReference type="Proteomes" id="UP000007799">
    <property type="component" value="Unassembled WGS sequence"/>
</dbReference>
<feature type="region of interest" description="Disordered" evidence="1">
    <location>
        <begin position="549"/>
        <end position="585"/>
    </location>
</feature>
<organism evidence="4">
    <name type="scientific">Salpingoeca rosetta (strain ATCC 50818 / BSB-021)</name>
    <dbReference type="NCBI Taxonomy" id="946362"/>
    <lineage>
        <taxon>Eukaryota</taxon>
        <taxon>Choanoflagellata</taxon>
        <taxon>Craspedida</taxon>
        <taxon>Salpingoecidae</taxon>
        <taxon>Salpingoeca</taxon>
    </lineage>
</organism>
<reference evidence="3" key="1">
    <citation type="submission" date="2009-08" db="EMBL/GenBank/DDBJ databases">
        <title>Annotation of Salpingoeca rosetta.</title>
        <authorList>
            <consortium name="The Broad Institute Genome Sequencing Platform"/>
            <person name="Russ C."/>
            <person name="Cuomo C."/>
            <person name="Burger G."/>
            <person name="Gray M.W."/>
            <person name="Holland P.W.H."/>
            <person name="King N."/>
            <person name="Lang F.B.F."/>
            <person name="Roger A.J."/>
            <person name="Ruiz-Trillo I."/>
            <person name="Young S.K."/>
            <person name="Zeng Q."/>
            <person name="Gargeya S."/>
            <person name="Alvarado L."/>
            <person name="Berlin A."/>
            <person name="Chapman S.B."/>
            <person name="Chen Z."/>
            <person name="Freedman E."/>
            <person name="Gellesch M."/>
            <person name="Goldberg J."/>
            <person name="Griggs A."/>
            <person name="Gujja S."/>
            <person name="Heilman E."/>
            <person name="Heiman D."/>
            <person name="Howarth C."/>
            <person name="Mehta T."/>
            <person name="Neiman D."/>
            <person name="Pearson M."/>
            <person name="Roberts A."/>
            <person name="Saif S."/>
            <person name="Shea T."/>
            <person name="Shenoy N."/>
            <person name="Sisk P."/>
            <person name="Stolte C."/>
            <person name="Sykes S."/>
            <person name="White J."/>
            <person name="Yandava C."/>
            <person name="Haas B."/>
            <person name="Nusbaum C."/>
            <person name="Birren B."/>
        </authorList>
    </citation>
    <scope>NUCLEOTIDE SEQUENCE [LARGE SCALE GENOMIC DNA]</scope>
    <source>
        <strain evidence="3">ATCC 50818</strain>
    </source>
</reference>
<feature type="region of interest" description="Disordered" evidence="1">
    <location>
        <begin position="665"/>
        <end position="700"/>
    </location>
</feature>
<feature type="compositionally biased region" description="Basic and acidic residues" evidence="1">
    <location>
        <begin position="264"/>
        <end position="273"/>
    </location>
</feature>
<dbReference type="InterPro" id="IPR025714">
    <property type="entry name" value="Methyltranfer_dom"/>
</dbReference>
<gene>
    <name evidence="3" type="ORF">PTSG_05930</name>
</gene>
<evidence type="ECO:0000256" key="1">
    <source>
        <dbReference type="SAM" id="MobiDB-lite"/>
    </source>
</evidence>
<dbReference type="RefSeq" id="XP_004992823.1">
    <property type="nucleotide sequence ID" value="XM_004992766.1"/>
</dbReference>
<keyword evidence="4" id="KW-1185">Reference proteome</keyword>
<feature type="compositionally biased region" description="Low complexity" evidence="1">
    <location>
        <begin position="341"/>
        <end position="359"/>
    </location>
</feature>
<protein>
    <recommendedName>
        <fullName evidence="2">Methyltransferase domain-containing protein</fullName>
    </recommendedName>
</protein>